<sequence length="449" mass="51262">MISLYTTASMYLFLFLMILFIYTNVKGYTDKNIAINNRTSRSQRIIIYLSHLMGFLIVFFQSLNLEVVFLYLQQVGFIVLFFFFYNRFYKDASRMLLNNIMYLQIISYMILTRLSFDTGAKQFNWSVLSGVITFLVPFILLHLEYIVFKIKWIYAIVGFILLVAVSFYGQEIYGAQNWIIIGEYSFQPSELVTIVFIFFVASMFRKDQSFKNVVLTSMVTLVYISILIYQKDLGIALIFFIIYMVMLYVATSNWLYFFGGLLGASIVSRIAYTHFYHVQRRVMAWLNPWAHISDQGFQIAHGLFAIGAGGWFGVGLGKGMPNRIPVVDSDMIFPAITEEFGAFFAIGLILIMLSIFFVGLKISRNCNSFFYMQIGVGISCAYAFRVFSIIGGSTKLIPLTGLTLPFVSYGGSSLFSSYLMIAVLQGILIINNRKIENSSGDINDKKEES</sequence>
<proteinExistence type="predicted"/>
<dbReference type="GO" id="GO:0015648">
    <property type="term" value="F:lipid-linked peptidoglycan transporter activity"/>
    <property type="evidence" value="ECO:0007669"/>
    <property type="project" value="TreeGrafter"/>
</dbReference>
<feature type="transmembrane region" description="Helical" evidence="6">
    <location>
        <begin position="6"/>
        <end position="25"/>
    </location>
</feature>
<keyword evidence="8" id="KW-1185">Reference proteome</keyword>
<evidence type="ECO:0000256" key="1">
    <source>
        <dbReference type="ARBA" id="ARBA00004141"/>
    </source>
</evidence>
<feature type="transmembrane region" description="Helical" evidence="6">
    <location>
        <begin position="184"/>
        <end position="204"/>
    </location>
</feature>
<keyword evidence="3" id="KW-0133">Cell shape</keyword>
<dbReference type="GO" id="GO:0032153">
    <property type="term" value="C:cell division site"/>
    <property type="evidence" value="ECO:0007669"/>
    <property type="project" value="TreeGrafter"/>
</dbReference>
<feature type="transmembrane region" description="Helical" evidence="6">
    <location>
        <begin position="340"/>
        <end position="358"/>
    </location>
</feature>
<name>A0A4R3MQM7_9FIRM</name>
<keyword evidence="2 6" id="KW-0812">Transmembrane</keyword>
<protein>
    <submittedName>
        <fullName evidence="7">Cell division protein FtsW (Lipid II flippase)</fullName>
    </submittedName>
</protein>
<dbReference type="Proteomes" id="UP000294902">
    <property type="component" value="Unassembled WGS sequence"/>
</dbReference>
<comment type="subcellular location">
    <subcellularLocation>
        <location evidence="1">Membrane</location>
        <topology evidence="1">Multi-pass membrane protein</topology>
    </subcellularLocation>
</comment>
<evidence type="ECO:0000256" key="5">
    <source>
        <dbReference type="ARBA" id="ARBA00023136"/>
    </source>
</evidence>
<dbReference type="GO" id="GO:0008360">
    <property type="term" value="P:regulation of cell shape"/>
    <property type="evidence" value="ECO:0007669"/>
    <property type="project" value="UniProtKB-KW"/>
</dbReference>
<comment type="caution">
    <text evidence="7">The sequence shown here is derived from an EMBL/GenBank/DDBJ whole genome shotgun (WGS) entry which is preliminary data.</text>
</comment>
<feature type="transmembrane region" description="Helical" evidence="6">
    <location>
        <begin position="45"/>
        <end position="62"/>
    </location>
</feature>
<feature type="transmembrane region" description="Helical" evidence="6">
    <location>
        <begin position="122"/>
        <end position="140"/>
    </location>
</feature>
<organism evidence="7 8">
    <name type="scientific">Natranaerovirga pectinivora</name>
    <dbReference type="NCBI Taxonomy" id="682400"/>
    <lineage>
        <taxon>Bacteria</taxon>
        <taxon>Bacillati</taxon>
        <taxon>Bacillota</taxon>
        <taxon>Clostridia</taxon>
        <taxon>Lachnospirales</taxon>
        <taxon>Natranaerovirgaceae</taxon>
        <taxon>Natranaerovirga</taxon>
    </lineage>
</organism>
<accession>A0A4R3MQM7</accession>
<keyword evidence="7" id="KW-0132">Cell division</keyword>
<gene>
    <name evidence="7" type="ORF">EDC18_101390</name>
</gene>
<dbReference type="RefSeq" id="WP_132249705.1">
    <property type="nucleotide sequence ID" value="NZ_SMAL01000001.1"/>
</dbReference>
<reference evidence="7 8" key="1">
    <citation type="submission" date="2019-03" db="EMBL/GenBank/DDBJ databases">
        <title>Genomic Encyclopedia of Type Strains, Phase IV (KMG-IV): sequencing the most valuable type-strain genomes for metagenomic binning, comparative biology and taxonomic classification.</title>
        <authorList>
            <person name="Goeker M."/>
        </authorList>
    </citation>
    <scope>NUCLEOTIDE SEQUENCE [LARGE SCALE GENOMIC DNA]</scope>
    <source>
        <strain evidence="7 8">DSM 24629</strain>
    </source>
</reference>
<dbReference type="Pfam" id="PF01098">
    <property type="entry name" value="FTSW_RODA_SPOVE"/>
    <property type="match status" value="1"/>
</dbReference>
<feature type="transmembrane region" description="Helical" evidence="6">
    <location>
        <begin position="233"/>
        <end position="250"/>
    </location>
</feature>
<dbReference type="EMBL" id="SMAL01000001">
    <property type="protein sequence ID" value="TCT17094.1"/>
    <property type="molecule type" value="Genomic_DNA"/>
</dbReference>
<keyword evidence="4 6" id="KW-1133">Transmembrane helix</keyword>
<feature type="transmembrane region" description="Helical" evidence="6">
    <location>
        <begin position="410"/>
        <end position="430"/>
    </location>
</feature>
<dbReference type="OrthoDB" id="9812661at2"/>
<dbReference type="GO" id="GO:0051301">
    <property type="term" value="P:cell division"/>
    <property type="evidence" value="ECO:0007669"/>
    <property type="project" value="UniProtKB-KW"/>
</dbReference>
<dbReference type="PANTHER" id="PTHR30474:SF3">
    <property type="entry name" value="PEPTIDOGLYCAN GLYCOSYLTRANSFERASE RODA"/>
    <property type="match status" value="1"/>
</dbReference>
<feature type="transmembrane region" description="Helical" evidence="6">
    <location>
        <begin position="68"/>
        <end position="85"/>
    </location>
</feature>
<dbReference type="GO" id="GO:0005886">
    <property type="term" value="C:plasma membrane"/>
    <property type="evidence" value="ECO:0007669"/>
    <property type="project" value="TreeGrafter"/>
</dbReference>
<evidence type="ECO:0000313" key="8">
    <source>
        <dbReference type="Proteomes" id="UP000294902"/>
    </source>
</evidence>
<evidence type="ECO:0000256" key="4">
    <source>
        <dbReference type="ARBA" id="ARBA00022989"/>
    </source>
</evidence>
<dbReference type="InterPro" id="IPR001182">
    <property type="entry name" value="FtsW/RodA"/>
</dbReference>
<keyword evidence="7" id="KW-0131">Cell cycle</keyword>
<feature type="transmembrane region" description="Helical" evidence="6">
    <location>
        <begin position="256"/>
        <end position="278"/>
    </location>
</feature>
<feature type="transmembrane region" description="Helical" evidence="6">
    <location>
        <begin position="299"/>
        <end position="320"/>
    </location>
</feature>
<dbReference type="AlphaFoldDB" id="A0A4R3MQM7"/>
<feature type="transmembrane region" description="Helical" evidence="6">
    <location>
        <begin position="152"/>
        <end position="169"/>
    </location>
</feature>
<dbReference type="PANTHER" id="PTHR30474">
    <property type="entry name" value="CELL CYCLE PROTEIN"/>
    <property type="match status" value="1"/>
</dbReference>
<evidence type="ECO:0000256" key="3">
    <source>
        <dbReference type="ARBA" id="ARBA00022960"/>
    </source>
</evidence>
<feature type="transmembrane region" description="Helical" evidence="6">
    <location>
        <begin position="97"/>
        <end position="116"/>
    </location>
</feature>
<feature type="transmembrane region" description="Helical" evidence="6">
    <location>
        <begin position="370"/>
        <end position="390"/>
    </location>
</feature>
<evidence type="ECO:0000256" key="6">
    <source>
        <dbReference type="SAM" id="Phobius"/>
    </source>
</evidence>
<keyword evidence="5 6" id="KW-0472">Membrane</keyword>
<evidence type="ECO:0000256" key="2">
    <source>
        <dbReference type="ARBA" id="ARBA00022692"/>
    </source>
</evidence>
<evidence type="ECO:0000313" key="7">
    <source>
        <dbReference type="EMBL" id="TCT17094.1"/>
    </source>
</evidence>